<sequence>MINQQRVKPKPKFQTKVFMTSSLATAAMAFNFTVNQPVIAYATSRADSKTVTKSLTADQMTGVTPVQMVGPYHDQDHKQSILLKGDFQAGDLVQIMLNDVAYVGVVPHNGTYQLLLQIFTPVTLTKVDVVVEGQMYQNQAVLESEG</sequence>
<evidence type="ECO:0000256" key="1">
    <source>
        <dbReference type="SAM" id="SignalP"/>
    </source>
</evidence>
<feature type="signal peptide" evidence="1">
    <location>
        <begin position="1"/>
        <end position="29"/>
    </location>
</feature>
<organism evidence="2 3">
    <name type="scientific">Weissella kandleri</name>
    <dbReference type="NCBI Taxonomy" id="1616"/>
    <lineage>
        <taxon>Bacteria</taxon>
        <taxon>Bacillati</taxon>
        <taxon>Bacillota</taxon>
        <taxon>Bacilli</taxon>
        <taxon>Lactobacillales</taxon>
        <taxon>Lactobacillaceae</taxon>
        <taxon>Weissella</taxon>
    </lineage>
</organism>
<protein>
    <submittedName>
        <fullName evidence="2">Uncharacterized protein</fullName>
    </submittedName>
</protein>
<feature type="chain" id="PRO_5038434818" evidence="1">
    <location>
        <begin position="30"/>
        <end position="146"/>
    </location>
</feature>
<keyword evidence="3" id="KW-1185">Reference proteome</keyword>
<gene>
    <name evidence="2" type="ORF">IV73_GL000703</name>
</gene>
<keyword evidence="1" id="KW-0732">Signal</keyword>
<dbReference type="Proteomes" id="UP000051655">
    <property type="component" value="Unassembled WGS sequence"/>
</dbReference>
<dbReference type="AlphaFoldDB" id="A0A0R2JLL9"/>
<dbReference type="STRING" id="1616.IV73_GL000703"/>
<evidence type="ECO:0000313" key="3">
    <source>
        <dbReference type="Proteomes" id="UP000051655"/>
    </source>
</evidence>
<dbReference type="RefSeq" id="WP_057754855.1">
    <property type="nucleotide sequence ID" value="NZ_JQBP01000003.1"/>
</dbReference>
<dbReference type="EMBL" id="JQBP01000003">
    <property type="protein sequence ID" value="KRN74948.1"/>
    <property type="molecule type" value="Genomic_DNA"/>
</dbReference>
<accession>A0A0R2JLL9</accession>
<dbReference type="OrthoDB" id="2243334at2"/>
<proteinExistence type="predicted"/>
<reference evidence="2 3" key="1">
    <citation type="journal article" date="2015" name="Genome Announc.">
        <title>Expanding the biotechnology potential of lactobacilli through comparative genomics of 213 strains and associated genera.</title>
        <authorList>
            <person name="Sun Z."/>
            <person name="Harris H.M."/>
            <person name="McCann A."/>
            <person name="Guo C."/>
            <person name="Argimon S."/>
            <person name="Zhang W."/>
            <person name="Yang X."/>
            <person name="Jeffery I.B."/>
            <person name="Cooney J.C."/>
            <person name="Kagawa T.F."/>
            <person name="Liu W."/>
            <person name="Song Y."/>
            <person name="Salvetti E."/>
            <person name="Wrobel A."/>
            <person name="Rasinkangas P."/>
            <person name="Parkhill J."/>
            <person name="Rea M.C."/>
            <person name="O'Sullivan O."/>
            <person name="Ritari J."/>
            <person name="Douillard F.P."/>
            <person name="Paul Ross R."/>
            <person name="Yang R."/>
            <person name="Briner A.E."/>
            <person name="Felis G.E."/>
            <person name="de Vos W.M."/>
            <person name="Barrangou R."/>
            <person name="Klaenhammer T.R."/>
            <person name="Caufield P.W."/>
            <person name="Cui Y."/>
            <person name="Zhang H."/>
            <person name="O'Toole P.W."/>
        </authorList>
    </citation>
    <scope>NUCLEOTIDE SEQUENCE [LARGE SCALE GENOMIC DNA]</scope>
    <source>
        <strain evidence="2 3">DSM 20593</strain>
    </source>
</reference>
<comment type="caution">
    <text evidence="2">The sequence shown here is derived from an EMBL/GenBank/DDBJ whole genome shotgun (WGS) entry which is preliminary data.</text>
</comment>
<evidence type="ECO:0000313" key="2">
    <source>
        <dbReference type="EMBL" id="KRN74948.1"/>
    </source>
</evidence>
<dbReference type="PATRIC" id="fig|1616.3.peg.723"/>
<name>A0A0R2JLL9_9LACO</name>